<dbReference type="EMBL" id="JMKJ01000555">
    <property type="protein sequence ID" value="KGG50676.1"/>
    <property type="molecule type" value="Genomic_DNA"/>
</dbReference>
<feature type="transmembrane region" description="Helical" evidence="2">
    <location>
        <begin position="145"/>
        <end position="163"/>
    </location>
</feature>
<evidence type="ECO:0000313" key="3">
    <source>
        <dbReference type="EMBL" id="KGG50676.1"/>
    </source>
</evidence>
<feature type="transmembrane region" description="Helical" evidence="2">
    <location>
        <begin position="117"/>
        <end position="138"/>
    </location>
</feature>
<organism evidence="3 4">
    <name type="scientific">Mitosporidium daphniae</name>
    <dbReference type="NCBI Taxonomy" id="1485682"/>
    <lineage>
        <taxon>Eukaryota</taxon>
        <taxon>Fungi</taxon>
        <taxon>Fungi incertae sedis</taxon>
        <taxon>Microsporidia</taxon>
        <taxon>Mitosporidium</taxon>
    </lineage>
</organism>
<name>A0A098VSF1_9MICR</name>
<evidence type="ECO:0000313" key="4">
    <source>
        <dbReference type="Proteomes" id="UP000029725"/>
    </source>
</evidence>
<feature type="transmembrane region" description="Helical" evidence="2">
    <location>
        <begin position="80"/>
        <end position="105"/>
    </location>
</feature>
<dbReference type="RefSeq" id="XP_013237103.1">
    <property type="nucleotide sequence ID" value="XM_013381649.1"/>
</dbReference>
<keyword evidence="2" id="KW-0472">Membrane</keyword>
<dbReference type="GeneID" id="25260419"/>
<proteinExistence type="predicted"/>
<dbReference type="VEuPathDB" id="MicrosporidiaDB:DI09_5p230"/>
<sequence length="199" mass="22338">MHTRPDAAILIMRASPSSSASSLGAGKSSSMKKHSLRSSKNAFTDHRSLFPGIEEGADIRRQDHLNFNEGDRVSQGDRNIFLIIVFNILQIVSIIGGFLLIFIWAHFGIKYNLFFNWALILGIVAIITHLVGMASLFWRCRKMGLLYLLMVLGSVLLYAYIILHVSSYEGKFDRVYAEKWDSLSAQQKASVESEVRIGV</sequence>
<feature type="compositionally biased region" description="Low complexity" evidence="1">
    <location>
        <begin position="18"/>
        <end position="29"/>
    </location>
</feature>
<keyword evidence="4" id="KW-1185">Reference proteome</keyword>
<evidence type="ECO:0000256" key="1">
    <source>
        <dbReference type="SAM" id="MobiDB-lite"/>
    </source>
</evidence>
<reference evidence="3 4" key="1">
    <citation type="submission" date="2014-04" db="EMBL/GenBank/DDBJ databases">
        <title>A new species of microsporidia sheds light on the evolution of extreme parasitism.</title>
        <authorList>
            <person name="Haag K.L."/>
            <person name="James T.Y."/>
            <person name="Larsson R."/>
            <person name="Schaer T.M."/>
            <person name="Refardt D."/>
            <person name="Pombert J.-F."/>
            <person name="Ebert D."/>
        </authorList>
    </citation>
    <scope>NUCLEOTIDE SEQUENCE [LARGE SCALE GENOMIC DNA]</scope>
    <source>
        <strain evidence="3 4">UGP3</strain>
        <tissue evidence="3">Spores</tissue>
    </source>
</reference>
<protein>
    <submittedName>
        <fullName evidence="3">Uncharacterized protein</fullName>
    </submittedName>
</protein>
<evidence type="ECO:0000256" key="2">
    <source>
        <dbReference type="SAM" id="Phobius"/>
    </source>
</evidence>
<keyword evidence="2" id="KW-1133">Transmembrane helix</keyword>
<accession>A0A098VSF1</accession>
<dbReference type="HOGENOM" id="CLU_1372509_0_0_1"/>
<feature type="region of interest" description="Disordered" evidence="1">
    <location>
        <begin position="18"/>
        <end position="40"/>
    </location>
</feature>
<dbReference type="AlphaFoldDB" id="A0A098VSF1"/>
<keyword evidence="2" id="KW-0812">Transmembrane</keyword>
<gene>
    <name evidence="3" type="ORF">DI09_5p230</name>
</gene>
<dbReference type="Proteomes" id="UP000029725">
    <property type="component" value="Unassembled WGS sequence"/>
</dbReference>
<comment type="caution">
    <text evidence="3">The sequence shown here is derived from an EMBL/GenBank/DDBJ whole genome shotgun (WGS) entry which is preliminary data.</text>
</comment>